<organism evidence="2 3">
    <name type="scientific">Ectocarpus siliculosus</name>
    <name type="common">Brown alga</name>
    <name type="synonym">Conferva siliculosa</name>
    <dbReference type="NCBI Taxonomy" id="2880"/>
    <lineage>
        <taxon>Eukaryota</taxon>
        <taxon>Sar</taxon>
        <taxon>Stramenopiles</taxon>
        <taxon>Ochrophyta</taxon>
        <taxon>PX clade</taxon>
        <taxon>Phaeophyceae</taxon>
        <taxon>Ectocarpales</taxon>
        <taxon>Ectocarpaceae</taxon>
        <taxon>Ectocarpus</taxon>
    </lineage>
</organism>
<evidence type="ECO:0000313" key="3">
    <source>
        <dbReference type="Proteomes" id="UP000002630"/>
    </source>
</evidence>
<dbReference type="InParanoid" id="D8LR75"/>
<dbReference type="Gene3D" id="1.20.1280.50">
    <property type="match status" value="1"/>
</dbReference>
<reference evidence="2 3" key="1">
    <citation type="journal article" date="2010" name="Nature">
        <title>The Ectocarpus genome and the independent evolution of multicellularity in brown algae.</title>
        <authorList>
            <person name="Cock J.M."/>
            <person name="Sterck L."/>
            <person name="Rouze P."/>
            <person name="Scornet D."/>
            <person name="Allen A.E."/>
            <person name="Amoutzias G."/>
            <person name="Anthouard V."/>
            <person name="Artiguenave F."/>
            <person name="Aury J.M."/>
            <person name="Badger J.H."/>
            <person name="Beszteri B."/>
            <person name="Billiau K."/>
            <person name="Bonnet E."/>
            <person name="Bothwell J.H."/>
            <person name="Bowler C."/>
            <person name="Boyen C."/>
            <person name="Brownlee C."/>
            <person name="Carrano C.J."/>
            <person name="Charrier B."/>
            <person name="Cho G.Y."/>
            <person name="Coelho S.M."/>
            <person name="Collen J."/>
            <person name="Corre E."/>
            <person name="Da Silva C."/>
            <person name="Delage L."/>
            <person name="Delaroque N."/>
            <person name="Dittami S.M."/>
            <person name="Doulbeau S."/>
            <person name="Elias M."/>
            <person name="Farnham G."/>
            <person name="Gachon C.M."/>
            <person name="Gschloessl B."/>
            <person name="Heesch S."/>
            <person name="Jabbari K."/>
            <person name="Jubin C."/>
            <person name="Kawai H."/>
            <person name="Kimura K."/>
            <person name="Kloareg B."/>
            <person name="Kupper F.C."/>
            <person name="Lang D."/>
            <person name="Le Bail A."/>
            <person name="Leblanc C."/>
            <person name="Lerouge P."/>
            <person name="Lohr M."/>
            <person name="Lopez P.J."/>
            <person name="Martens C."/>
            <person name="Maumus F."/>
            <person name="Michel G."/>
            <person name="Miranda-Saavedra D."/>
            <person name="Morales J."/>
            <person name="Moreau H."/>
            <person name="Motomura T."/>
            <person name="Nagasato C."/>
            <person name="Napoli C.A."/>
            <person name="Nelson D.R."/>
            <person name="Nyvall-Collen P."/>
            <person name="Peters A.F."/>
            <person name="Pommier C."/>
            <person name="Potin P."/>
            <person name="Poulain J."/>
            <person name="Quesneville H."/>
            <person name="Read B."/>
            <person name="Rensing S.A."/>
            <person name="Ritter A."/>
            <person name="Rousvoal S."/>
            <person name="Samanta M."/>
            <person name="Samson G."/>
            <person name="Schroeder D.C."/>
            <person name="Segurens B."/>
            <person name="Strittmatter M."/>
            <person name="Tonon T."/>
            <person name="Tregear J.W."/>
            <person name="Valentin K."/>
            <person name="von Dassow P."/>
            <person name="Yamagishi T."/>
            <person name="Van de Peer Y."/>
            <person name="Wincker P."/>
        </authorList>
    </citation>
    <scope>NUCLEOTIDE SEQUENCE [LARGE SCALE GENOMIC DNA]</scope>
    <source>
        <strain evidence="3">Ec32 / CCAP1310/4</strain>
    </source>
</reference>
<evidence type="ECO:0000313" key="2">
    <source>
        <dbReference type="EMBL" id="CBN77748.1"/>
    </source>
</evidence>
<accession>D8LR75</accession>
<evidence type="ECO:0000256" key="1">
    <source>
        <dbReference type="SAM" id="MobiDB-lite"/>
    </source>
</evidence>
<gene>
    <name evidence="2" type="ORF">Esi_0062_0123</name>
</gene>
<feature type="compositionally biased region" description="Low complexity" evidence="1">
    <location>
        <begin position="148"/>
        <end position="190"/>
    </location>
</feature>
<dbReference type="Proteomes" id="UP000002630">
    <property type="component" value="Linkage Group LG16"/>
</dbReference>
<dbReference type="GO" id="GO:0019005">
    <property type="term" value="C:SCF ubiquitin ligase complex"/>
    <property type="evidence" value="ECO:0007669"/>
    <property type="project" value="TreeGrafter"/>
</dbReference>
<dbReference type="GO" id="GO:0005737">
    <property type="term" value="C:cytoplasm"/>
    <property type="evidence" value="ECO:0007669"/>
    <property type="project" value="TreeGrafter"/>
</dbReference>
<proteinExistence type="predicted"/>
<feature type="compositionally biased region" description="Low complexity" evidence="1">
    <location>
        <begin position="115"/>
        <end position="126"/>
    </location>
</feature>
<protein>
    <recommendedName>
        <fullName evidence="4">F-box domain-containing protein</fullName>
    </recommendedName>
</protein>
<feature type="region of interest" description="Disordered" evidence="1">
    <location>
        <begin position="104"/>
        <end position="200"/>
    </location>
</feature>
<dbReference type="EMBL" id="FN648841">
    <property type="protein sequence ID" value="CBN77748.1"/>
    <property type="molecule type" value="Genomic_DNA"/>
</dbReference>
<dbReference type="GO" id="GO:0031146">
    <property type="term" value="P:SCF-dependent proteasomal ubiquitin-dependent protein catabolic process"/>
    <property type="evidence" value="ECO:0007669"/>
    <property type="project" value="TreeGrafter"/>
</dbReference>
<dbReference type="PANTHER" id="PTHR12874:SF9">
    <property type="entry name" value="F-BOX ONLY PROTEIN 48"/>
    <property type="match status" value="1"/>
</dbReference>
<dbReference type="PANTHER" id="PTHR12874">
    <property type="entry name" value="F-BOX ONLY PROTEIN 48-RELATED"/>
    <property type="match status" value="1"/>
</dbReference>
<feature type="region of interest" description="Disordered" evidence="1">
    <location>
        <begin position="410"/>
        <end position="434"/>
    </location>
</feature>
<evidence type="ECO:0008006" key="4">
    <source>
        <dbReference type="Google" id="ProtNLM"/>
    </source>
</evidence>
<dbReference type="AlphaFoldDB" id="D8LR75"/>
<dbReference type="EMBL" id="FN649741">
    <property type="protein sequence ID" value="CBN77748.1"/>
    <property type="molecule type" value="Genomic_DNA"/>
</dbReference>
<dbReference type="InterPro" id="IPR036047">
    <property type="entry name" value="F-box-like_dom_sf"/>
</dbReference>
<dbReference type="SUPFAM" id="SSF81383">
    <property type="entry name" value="F-box domain"/>
    <property type="match status" value="1"/>
</dbReference>
<name>D8LR75_ECTSI</name>
<feature type="compositionally biased region" description="Gly residues" evidence="1">
    <location>
        <begin position="325"/>
        <end position="334"/>
    </location>
</feature>
<keyword evidence="3" id="KW-1185">Reference proteome</keyword>
<feature type="region of interest" description="Disordered" evidence="1">
    <location>
        <begin position="290"/>
        <end position="334"/>
    </location>
</feature>
<feature type="compositionally biased region" description="Low complexity" evidence="1">
    <location>
        <begin position="290"/>
        <end position="313"/>
    </location>
</feature>
<feature type="compositionally biased region" description="Basic and acidic residues" evidence="1">
    <location>
        <begin position="314"/>
        <end position="324"/>
    </location>
</feature>
<dbReference type="OrthoDB" id="10456326at2759"/>
<sequence>MDGAMQDDDLWRRAFSTNAGLFFDEQADFGPLLTGDDTAAALIAAAGVADPVVGMPSPSPAPASSNVASIAPMPFVAAAPTPARQQQQQHQPHVRVQIACRPSTLVAAPPPPAPLASEEPPSATARPAPPPSQRQQRKIGPAPESARSKANLPAALSSSNAAESTGAALEQQAAAEGPPAEQQQQGAPNQRGGESFSRKRDRAKLLRQQMNDGLDNLHEALVEISTSGANLSASAATSLIPTRGPRRAAVVACSAGLVRDLISTCIALRKDKASLSARFAEALRQLQQQQQGASGGSSAHVESGAAGAAGDGETAARKRHDDGGSHGLDSGGAGGGAEAVVGVASSAKVFGQLLSLSVFGFLGPQSLEEASKVSREWRDKCTWDCNWSTLCVSRWRLGPEQRHAEVWRVPDDADGKGKGKGVARSAVSPPAPPPTWQSIYGRLHGDVHAPSGTFCPSHMVIGRSVQEGVAVWIALTRRSNGMTGRSVMTQGSTGLRTTEVIELRAVVQRVEEGPAVRVHPHAFKVRRVSGLRALLNDHSGGGGGGSRSSGAAIVTTTTGFFPPVSQGEDRFSPKFTINRGAAESSSSSSSAAGLLMNGGGGGRGAGAGVRSSWSGTAAATASPAAEATPPLALYEYAAVDFFIEAAGCPTEADFLRLEACVDVAVSGATASAAGATPVVGSVCVPLLSVGLTERNRPRPAAAAAAAAGLRAMGVGIGQPMKRWF</sequence>